<name>A0A2T0BEE9_9CLOT</name>
<feature type="region of interest" description="Disordered" evidence="1">
    <location>
        <begin position="110"/>
        <end position="133"/>
    </location>
</feature>
<organism evidence="3 4">
    <name type="scientific">Clostridium vincentii</name>
    <dbReference type="NCBI Taxonomy" id="52704"/>
    <lineage>
        <taxon>Bacteria</taxon>
        <taxon>Bacillati</taxon>
        <taxon>Bacillota</taxon>
        <taxon>Clostridia</taxon>
        <taxon>Eubacteriales</taxon>
        <taxon>Clostridiaceae</taxon>
        <taxon>Clostridium</taxon>
    </lineage>
</organism>
<dbReference type="GO" id="GO:0016740">
    <property type="term" value="F:transferase activity"/>
    <property type="evidence" value="ECO:0007669"/>
    <property type="project" value="UniProtKB-KW"/>
</dbReference>
<dbReference type="InterPro" id="IPR029044">
    <property type="entry name" value="Nucleotide-diphossugar_trans"/>
</dbReference>
<evidence type="ECO:0000313" key="4">
    <source>
        <dbReference type="Proteomes" id="UP000239471"/>
    </source>
</evidence>
<protein>
    <submittedName>
        <fullName evidence="3">Nucleotide-diphospho-sugar transferase</fullName>
    </submittedName>
</protein>
<dbReference type="AlphaFoldDB" id="A0A2T0BEE9"/>
<dbReference type="InterPro" id="IPR005069">
    <property type="entry name" value="Nucl-diP-sugar_transferase"/>
</dbReference>
<accession>A0A2T0BEE9</accession>
<gene>
    <name evidence="3" type="ORF">CLVI_19300</name>
</gene>
<dbReference type="Proteomes" id="UP000239471">
    <property type="component" value="Unassembled WGS sequence"/>
</dbReference>
<dbReference type="Gene3D" id="3.90.550.10">
    <property type="entry name" value="Spore Coat Polysaccharide Biosynthesis Protein SpsA, Chain A"/>
    <property type="match status" value="2"/>
</dbReference>
<dbReference type="EMBL" id="PVXQ01000018">
    <property type="protein sequence ID" value="PRR82270.1"/>
    <property type="molecule type" value="Genomic_DNA"/>
</dbReference>
<evidence type="ECO:0000259" key="2">
    <source>
        <dbReference type="Pfam" id="PF03407"/>
    </source>
</evidence>
<reference evidence="3 4" key="1">
    <citation type="submission" date="2018-03" db="EMBL/GenBank/DDBJ databases">
        <title>Genome sequence of Clostridium vincentii DSM 10228.</title>
        <authorList>
            <person name="Poehlein A."/>
            <person name="Daniel R."/>
        </authorList>
    </citation>
    <scope>NUCLEOTIDE SEQUENCE [LARGE SCALE GENOMIC DNA]</scope>
    <source>
        <strain evidence="3 4">DSM 10228</strain>
    </source>
</reference>
<proteinExistence type="predicted"/>
<evidence type="ECO:0000256" key="1">
    <source>
        <dbReference type="SAM" id="MobiDB-lite"/>
    </source>
</evidence>
<evidence type="ECO:0000313" key="3">
    <source>
        <dbReference type="EMBL" id="PRR82270.1"/>
    </source>
</evidence>
<keyword evidence="3" id="KW-0808">Transferase</keyword>
<comment type="caution">
    <text evidence="3">The sequence shown here is derived from an EMBL/GenBank/DDBJ whole genome shotgun (WGS) entry which is preliminary data.</text>
</comment>
<dbReference type="SUPFAM" id="SSF53448">
    <property type="entry name" value="Nucleotide-diphospho-sugar transferases"/>
    <property type="match status" value="2"/>
</dbReference>
<dbReference type="Pfam" id="PF03407">
    <property type="entry name" value="Nucleotid_trans"/>
    <property type="match status" value="1"/>
</dbReference>
<sequence>MKRGRGNRNMDRFKYFFSQYLTKDLMESNGEETEVSNIIDDLLQYDDEGYEIPDFIKNILQFDEGEEDENEQKNEEYYNANDELQPYEEVEEQKEEDPVIIEGQLQFDEDEIEESDSIKDQPQAYEEEEQKEEEPVIIEDQLQVNEEEIENFNVMEDTKRCCFCTIVSNEYLIKVVAFYYSLERTSKNFHLWICCIDDKVYSSLSRLNLKHASIIHVSAVEDKKLLAVKNMRKINEYCWTLKAAVSSYVLMKCNAESVIYCDSDMFFFSDPQVVFDEWGEASIFLCPQRDLEWVHKMYGKFQAGFIGFKKDREGVNCLNWWNKKCIEWCYGEPDSETGRWGDQKYLDEIPGLFSSVKISENLGVDAAPWNTIYNNNFNITSRDNEVFIEGDKLISYHFACLSIFNEDDYDLWTFNYLTIRSAIKHNIYISYIESIRNAINIIKSSLNEDTKALFSKSDSKGAQTFFKYSDLTLNMARYDEYYNFCTITSKEYLIRCMALYISLKDRINNFNLMICCMDETSFSTLSNLKLENTTIINISEVEDAELLSVKKERSIQEYCWSTKATLVLYILEKYGVDSVIYCDADIFFFSDPEPIFKLWKNYDTLICNQRYPEFEHEYGRFQAGFLGFSNRKTSLDILNWWKEKCIDWCSAKHDSEMDRWGDQKYLDQVPNLFSSIKILNDLGIDAAPWNLIINNDYKVYKENNTVLIDGSELMVYHFGSMEIFDESTFDLWKLDPLIFSKEIIDNIYIPYVHVLKRAIEVLKKSGWVDVKELFSKEEVTKAKNLYRL</sequence>
<keyword evidence="4" id="KW-1185">Reference proteome</keyword>
<feature type="domain" description="Nucleotide-diphospho-sugar transferase" evidence="2">
    <location>
        <begin position="511"/>
        <end position="655"/>
    </location>
</feature>